<evidence type="ECO:0000313" key="3">
    <source>
        <dbReference type="EMBL" id="MCR1898090.1"/>
    </source>
</evidence>
<dbReference type="HAMAP" id="MF_00226_B">
    <property type="entry name" value="CinA_B"/>
    <property type="match status" value="1"/>
</dbReference>
<dbReference type="Proteomes" id="UP001205748">
    <property type="component" value="Unassembled WGS sequence"/>
</dbReference>
<dbReference type="SUPFAM" id="SSF142433">
    <property type="entry name" value="CinA-like"/>
    <property type="match status" value="1"/>
</dbReference>
<dbReference type="InterPro" id="IPR008135">
    <property type="entry name" value="Competence-induced_CinA"/>
</dbReference>
<dbReference type="Pfam" id="PF00994">
    <property type="entry name" value="MoCF_biosynth"/>
    <property type="match status" value="1"/>
</dbReference>
<dbReference type="CDD" id="cd00885">
    <property type="entry name" value="cinA"/>
    <property type="match status" value="1"/>
</dbReference>
<evidence type="ECO:0000313" key="4">
    <source>
        <dbReference type="Proteomes" id="UP001205748"/>
    </source>
</evidence>
<dbReference type="PIRSF" id="PIRSF006728">
    <property type="entry name" value="CinA"/>
    <property type="match status" value="1"/>
</dbReference>
<dbReference type="InterPro" id="IPR008136">
    <property type="entry name" value="CinA_C"/>
</dbReference>
<comment type="caution">
    <text evidence="3">The sequence shown here is derived from an EMBL/GenBank/DDBJ whole genome shotgun (WGS) entry which is preliminary data.</text>
</comment>
<comment type="similarity">
    <text evidence="1">Belongs to the CinA family.</text>
</comment>
<organism evidence="3 4">
    <name type="scientific">Irregularibacter muris</name>
    <dbReference type="NCBI Taxonomy" id="1796619"/>
    <lineage>
        <taxon>Bacteria</taxon>
        <taxon>Bacillati</taxon>
        <taxon>Bacillota</taxon>
        <taxon>Clostridia</taxon>
        <taxon>Eubacteriales</taxon>
        <taxon>Eubacteriaceae</taxon>
        <taxon>Irregularibacter</taxon>
    </lineage>
</organism>
<evidence type="ECO:0000256" key="1">
    <source>
        <dbReference type="HAMAP-Rule" id="MF_00226"/>
    </source>
</evidence>
<dbReference type="NCBIfam" id="TIGR00200">
    <property type="entry name" value="cinA_nterm"/>
    <property type="match status" value="1"/>
</dbReference>
<dbReference type="InterPro" id="IPR036425">
    <property type="entry name" value="MoaB/Mog-like_dom_sf"/>
</dbReference>
<proteinExistence type="inferred from homology"/>
<dbReference type="RefSeq" id="WP_257529549.1">
    <property type="nucleotide sequence ID" value="NZ_JANKAS010000002.1"/>
</dbReference>
<dbReference type="NCBIfam" id="NF001813">
    <property type="entry name" value="PRK00549.1"/>
    <property type="match status" value="1"/>
</dbReference>
<dbReference type="PANTHER" id="PTHR13939">
    <property type="entry name" value="NICOTINAMIDE-NUCLEOTIDE AMIDOHYDROLASE PNCC"/>
    <property type="match status" value="1"/>
</dbReference>
<name>A0AAE3HCY5_9FIRM</name>
<dbReference type="Gene3D" id="3.90.950.20">
    <property type="entry name" value="CinA-like"/>
    <property type="match status" value="1"/>
</dbReference>
<gene>
    <name evidence="1" type="primary">cinA</name>
    <name evidence="3" type="ORF">NSA47_03700</name>
</gene>
<protein>
    <recommendedName>
        <fullName evidence="1">Putative competence-damage inducible protein</fullName>
    </recommendedName>
</protein>
<dbReference type="InterPro" id="IPR036653">
    <property type="entry name" value="CinA-like_C"/>
</dbReference>
<dbReference type="EMBL" id="JANKAS010000002">
    <property type="protein sequence ID" value="MCR1898090.1"/>
    <property type="molecule type" value="Genomic_DNA"/>
</dbReference>
<dbReference type="NCBIfam" id="TIGR00199">
    <property type="entry name" value="PncC_domain"/>
    <property type="match status" value="1"/>
</dbReference>
<dbReference type="Gene3D" id="3.40.980.10">
    <property type="entry name" value="MoaB/Mog-like domain"/>
    <property type="match status" value="1"/>
</dbReference>
<dbReference type="Pfam" id="PF02464">
    <property type="entry name" value="CinA"/>
    <property type="match status" value="1"/>
</dbReference>
<dbReference type="SUPFAM" id="SSF53218">
    <property type="entry name" value="Molybdenum cofactor biosynthesis proteins"/>
    <property type="match status" value="1"/>
</dbReference>
<reference evidence="3" key="1">
    <citation type="submission" date="2022-07" db="EMBL/GenBank/DDBJ databases">
        <title>Enhanced cultured diversity of the mouse gut microbiota enables custom-made synthetic communities.</title>
        <authorList>
            <person name="Afrizal A."/>
        </authorList>
    </citation>
    <scope>NUCLEOTIDE SEQUENCE</scope>
    <source>
        <strain evidence="3">DSM 28593</strain>
    </source>
</reference>
<dbReference type="InterPro" id="IPR001453">
    <property type="entry name" value="MoaB/Mog_dom"/>
</dbReference>
<sequence length="412" mass="45350">MNGEIICIGTEILLGDTLNTNSKYLSQELSHLGINVFYHSVVGDNPERLESTIELALQRSDIIIATGGLGPTQDDLTKETFSHLLKIPLVPHHSSLEHIQAIFNCSHSKMTENNIKQSYIPLGSTPIPNDKGTAPGVIIEKDDKVIILLPGPPKEMKHMFSIHVKPFLAQKTETHFFSRYYRIIGVGESTLESELMDIIDKQYNPTIATYAGNHEVLLRLTANADSQEQASQILQPFEDIIMKRMGENIYGGKNDLLETIVGKLLLAKNRSFSIAESCTGGLVASKLTKIPDISKVFHSGVVCYSNDAKENIIGVSPETIEKYGAVSAETAKELCQKLFLHTKTDIVMAITGIAGPGGSTETKPVGLVYIGMLYKGDILVKELRLRGDREDIQERAAKLALNLLREKLNTIV</sequence>
<dbReference type="SMART" id="SM00852">
    <property type="entry name" value="MoCF_biosynth"/>
    <property type="match status" value="1"/>
</dbReference>
<dbReference type="PANTHER" id="PTHR13939:SF0">
    <property type="entry name" value="NMN AMIDOHYDROLASE-LIKE PROTEIN YFAY"/>
    <property type="match status" value="1"/>
</dbReference>
<accession>A0AAE3HCY5</accession>
<evidence type="ECO:0000259" key="2">
    <source>
        <dbReference type="SMART" id="SM00852"/>
    </source>
</evidence>
<dbReference type="InterPro" id="IPR050101">
    <property type="entry name" value="CinA"/>
</dbReference>
<dbReference type="NCBIfam" id="TIGR00177">
    <property type="entry name" value="molyb_syn"/>
    <property type="match status" value="1"/>
</dbReference>
<feature type="domain" description="MoaB/Mog" evidence="2">
    <location>
        <begin position="4"/>
        <end position="170"/>
    </location>
</feature>
<keyword evidence="4" id="KW-1185">Reference proteome</keyword>
<dbReference type="AlphaFoldDB" id="A0AAE3HCY5"/>
<dbReference type="InterPro" id="IPR041424">
    <property type="entry name" value="CinA_KH"/>
</dbReference>
<dbReference type="Pfam" id="PF18146">
    <property type="entry name" value="CinA_KH"/>
    <property type="match status" value="1"/>
</dbReference>
<dbReference type="Gene3D" id="3.30.70.2860">
    <property type="match status" value="1"/>
</dbReference>